<protein>
    <recommendedName>
        <fullName evidence="13">VAMP-like protein YKT61</fullName>
    </recommendedName>
</protein>
<evidence type="ECO:0000256" key="5">
    <source>
        <dbReference type="ARBA" id="ARBA00023288"/>
    </source>
</evidence>
<dbReference type="Pfam" id="PF00957">
    <property type="entry name" value="Synaptobrevin"/>
    <property type="match status" value="1"/>
</dbReference>
<dbReference type="InterPro" id="IPR001388">
    <property type="entry name" value="Synaptobrevin-like"/>
</dbReference>
<evidence type="ECO:0000256" key="8">
    <source>
        <dbReference type="PROSITE-ProRule" id="PRU00290"/>
    </source>
</evidence>
<dbReference type="PANTHER" id="PTHR45806">
    <property type="entry name" value="SYNAPTOBREVIN HOMOLOG YKT6"/>
    <property type="match status" value="1"/>
</dbReference>
<organism evidence="11 12">
    <name type="scientific">Brassica napus</name>
    <name type="common">Rape</name>
    <dbReference type="NCBI Taxonomy" id="3708"/>
    <lineage>
        <taxon>Eukaryota</taxon>
        <taxon>Viridiplantae</taxon>
        <taxon>Streptophyta</taxon>
        <taxon>Embryophyta</taxon>
        <taxon>Tracheophyta</taxon>
        <taxon>Spermatophyta</taxon>
        <taxon>Magnoliopsida</taxon>
        <taxon>eudicotyledons</taxon>
        <taxon>Gunneridae</taxon>
        <taxon>Pentapetalae</taxon>
        <taxon>rosids</taxon>
        <taxon>malvids</taxon>
        <taxon>Brassicales</taxon>
        <taxon>Brassicaceae</taxon>
        <taxon>Brassiceae</taxon>
        <taxon>Brassica</taxon>
    </lineage>
</organism>
<evidence type="ECO:0000256" key="2">
    <source>
        <dbReference type="ARBA" id="ARBA00022481"/>
    </source>
</evidence>
<feature type="domain" description="Longin" evidence="9">
    <location>
        <begin position="7"/>
        <end position="123"/>
    </location>
</feature>
<evidence type="ECO:0000259" key="10">
    <source>
        <dbReference type="PROSITE" id="PS50892"/>
    </source>
</evidence>
<evidence type="ECO:0000256" key="6">
    <source>
        <dbReference type="ARBA" id="ARBA00023289"/>
    </source>
</evidence>
<proteinExistence type="inferred from homology"/>
<keyword evidence="6" id="KW-0636">Prenylation</keyword>
<dbReference type="PANTHER" id="PTHR45806:SF1">
    <property type="entry name" value="SYNAPTOBREVIN HOMOLOG YKT6"/>
    <property type="match status" value="1"/>
</dbReference>
<dbReference type="Pfam" id="PF13774">
    <property type="entry name" value="Longin"/>
    <property type="match status" value="1"/>
</dbReference>
<dbReference type="InterPro" id="IPR011012">
    <property type="entry name" value="Longin-like_dom_sf"/>
</dbReference>
<keyword evidence="3" id="KW-0472">Membrane</keyword>
<keyword evidence="12" id="KW-1185">Reference proteome</keyword>
<reference evidence="11 12" key="1">
    <citation type="submission" date="2021-05" db="EMBL/GenBank/DDBJ databases">
        <title>Genome Assembly of Synthetic Allotetraploid Brassica napus Reveals Homoeologous Exchanges between Subgenomes.</title>
        <authorList>
            <person name="Davis J.T."/>
        </authorList>
    </citation>
    <scope>NUCLEOTIDE SEQUENCE [LARGE SCALE GENOMIC DNA]</scope>
    <source>
        <strain evidence="12">cv. Da-Ae</strain>
        <tissue evidence="11">Seedling</tissue>
    </source>
</reference>
<dbReference type="PROSITE" id="PS50859">
    <property type="entry name" value="LONGIN"/>
    <property type="match status" value="1"/>
</dbReference>
<keyword evidence="8" id="KW-0175">Coiled coil</keyword>
<dbReference type="Gene3D" id="1.20.5.110">
    <property type="match status" value="1"/>
</dbReference>
<comment type="similarity">
    <text evidence="1">Belongs to the synaptobrevin family.</text>
</comment>
<dbReference type="Gene3D" id="3.30.450.50">
    <property type="entry name" value="Longin domain"/>
    <property type="match status" value="1"/>
</dbReference>
<accession>A0ABQ8BPI9</accession>
<dbReference type="PROSITE" id="PS50892">
    <property type="entry name" value="V_SNARE"/>
    <property type="match status" value="1"/>
</dbReference>
<evidence type="ECO:0000313" key="12">
    <source>
        <dbReference type="Proteomes" id="UP000824890"/>
    </source>
</evidence>
<dbReference type="InterPro" id="IPR042855">
    <property type="entry name" value="V_SNARE_CC"/>
</dbReference>
<evidence type="ECO:0008006" key="13">
    <source>
        <dbReference type="Google" id="ProtNLM"/>
    </source>
</evidence>
<dbReference type="CDD" id="cd14824">
    <property type="entry name" value="Longin"/>
    <property type="match status" value="1"/>
</dbReference>
<feature type="domain" description="V-SNARE coiled-coil homology" evidence="10">
    <location>
        <begin position="139"/>
        <end position="204"/>
    </location>
</feature>
<evidence type="ECO:0000256" key="3">
    <source>
        <dbReference type="ARBA" id="ARBA00023136"/>
    </source>
</evidence>
<dbReference type="SMART" id="SM01270">
    <property type="entry name" value="Longin"/>
    <property type="match status" value="1"/>
</dbReference>
<dbReference type="EMBL" id="JAGKQM010000010">
    <property type="protein sequence ID" value="KAH0906724.1"/>
    <property type="molecule type" value="Genomic_DNA"/>
</dbReference>
<evidence type="ECO:0000256" key="4">
    <source>
        <dbReference type="ARBA" id="ARBA00023139"/>
    </source>
</evidence>
<name>A0ABQ8BPI9_BRANA</name>
<evidence type="ECO:0000256" key="1">
    <source>
        <dbReference type="ARBA" id="ARBA00008025"/>
    </source>
</evidence>
<keyword evidence="5" id="KW-0449">Lipoprotein</keyword>
<sequence length="232" mass="26243">MKITALLVLKAAPETSDPVILANASDVSHFGYFQRSSVKEFVVFVGRTVASRTPPSQRQSVQHEEYKVHAYNRNGLCAVGFMDDHYPVRSAFSLLNQVIDEYQKSFGEAWRSAKEDSSQPWPYLAEALTKFQDPAEADKLLKIQRELDETKIILHKTIDSVLARGEKLDSLVEKSSDLSMASQINRGELSHARRLEAVARYCWDVLQASKENELMLHNSVSCNSGWMSWGYI</sequence>
<evidence type="ECO:0000313" key="11">
    <source>
        <dbReference type="EMBL" id="KAH0906724.1"/>
    </source>
</evidence>
<comment type="caution">
    <text evidence="11">The sequence shown here is derived from an EMBL/GenBank/DDBJ whole genome shotgun (WGS) entry which is preliminary data.</text>
</comment>
<dbReference type="Proteomes" id="UP000824890">
    <property type="component" value="Unassembled WGS sequence"/>
</dbReference>
<comment type="subcellular location">
    <subcellularLocation>
        <location evidence="7">Endomembrane system</location>
        <topology evidence="7">Lipid-anchor</topology>
        <orientation evidence="7">Cytoplasmic side</orientation>
    </subcellularLocation>
</comment>
<dbReference type="InterPro" id="IPR010908">
    <property type="entry name" value="Longin_dom"/>
</dbReference>
<evidence type="ECO:0000259" key="9">
    <source>
        <dbReference type="PROSITE" id="PS50859"/>
    </source>
</evidence>
<keyword evidence="2" id="KW-0488">Methylation</keyword>
<evidence type="ECO:0000256" key="7">
    <source>
        <dbReference type="ARBA" id="ARBA00046278"/>
    </source>
</evidence>
<dbReference type="SUPFAM" id="SSF64356">
    <property type="entry name" value="SNARE-like"/>
    <property type="match status" value="1"/>
</dbReference>
<dbReference type="SUPFAM" id="SSF58038">
    <property type="entry name" value="SNARE fusion complex"/>
    <property type="match status" value="1"/>
</dbReference>
<gene>
    <name evidence="11" type="ORF">HID58_038551</name>
</gene>
<keyword evidence="4" id="KW-0564">Palmitate</keyword>
<dbReference type="PROSITE" id="PS00417">
    <property type="entry name" value="SYNAPTOBREVIN"/>
    <property type="match status" value="1"/>
</dbReference>